<protein>
    <submittedName>
        <fullName evidence="1">Uncharacterized protein</fullName>
    </submittedName>
</protein>
<gene>
    <name evidence="1" type="ORF">BHY_0958</name>
</gene>
<evidence type="ECO:0000313" key="1">
    <source>
        <dbReference type="EMBL" id="AHH03909.1"/>
    </source>
</evidence>
<dbReference type="AlphaFoldDB" id="W5S9Z7"/>
<proteinExistence type="predicted"/>
<keyword evidence="1" id="KW-0614">Plasmid</keyword>
<geneLocation type="plasmid" evidence="1">
    <name>unnamed</name>
</geneLocation>
<dbReference type="EMBL" id="CP004150">
    <property type="protein sequence ID" value="AHH03909.1"/>
    <property type="molecule type" value="Genomic_DNA"/>
</dbReference>
<accession>W5S9Z7</accession>
<dbReference type="HOGENOM" id="CLU_3388358_0_0_12"/>
<sequence>MHISRALATALIAGPLTAAVKSQLKIYNTFMH</sequence>
<organism evidence="1">
    <name type="scientific">Borrelia nietonii YOR</name>
    <dbReference type="NCBI Taxonomy" id="1293576"/>
    <lineage>
        <taxon>Bacteria</taxon>
        <taxon>Pseudomonadati</taxon>
        <taxon>Spirochaetota</taxon>
        <taxon>Spirochaetia</taxon>
        <taxon>Spirochaetales</taxon>
        <taxon>Borreliaceae</taxon>
        <taxon>Borrelia</taxon>
        <taxon>Borrelia nietonii</taxon>
    </lineage>
</organism>
<reference evidence="1" key="1">
    <citation type="submission" date="2013-02" db="EMBL/GenBank/DDBJ databases">
        <title>Comparative genomics of Borrelia species.</title>
        <authorList>
            <person name="Schwan T.G."/>
            <person name="Raffel S.J."/>
            <person name="Porcella S.F."/>
        </authorList>
    </citation>
    <scope>NUCLEOTIDE SEQUENCE</scope>
    <source>
        <strain evidence="1">YOR</strain>
        <plasmid evidence="1">unnamed</plasmid>
    </source>
</reference>
<name>W5S9Z7_9SPIR</name>